<reference evidence="2 4" key="1">
    <citation type="journal article" date="2016" name="Int. J. Mol. Sci.">
        <title>Comparative genomics of the extreme acidophile Acidithiobacillus thiooxidans reveals intraspecific divergence and niche adaptation.</title>
        <authorList>
            <person name="Zhang X."/>
            <person name="Feng X."/>
            <person name="Tao J."/>
            <person name="Ma L."/>
            <person name="Xiao Y."/>
            <person name="Liang Y."/>
            <person name="Liu X."/>
            <person name="Yin H."/>
        </authorList>
    </citation>
    <scope>NUCLEOTIDE SEQUENCE [LARGE SCALE GENOMIC DNA]</scope>
    <source>
        <strain evidence="3 4">A02</strain>
        <strain evidence="2">DXS-W</strain>
    </source>
</reference>
<name>A0A1C2HUI1_ACITH</name>
<dbReference type="OrthoDB" id="9803916at2"/>
<dbReference type="PANTHER" id="PTHR42663">
    <property type="entry name" value="HYDROLASE C777.06C-RELATED-RELATED"/>
    <property type="match status" value="1"/>
</dbReference>
<keyword evidence="2" id="KW-0378">Hydrolase</keyword>
<protein>
    <submittedName>
        <fullName evidence="2">MBL fold metallo-hydrolase</fullName>
    </submittedName>
</protein>
<dbReference type="Proteomes" id="UP000095008">
    <property type="component" value="Unassembled WGS sequence"/>
</dbReference>
<dbReference type="CDD" id="cd16279">
    <property type="entry name" value="metallo-hydrolase-like_MBL-fold"/>
    <property type="match status" value="1"/>
</dbReference>
<dbReference type="AlphaFoldDB" id="A0A1C2HUI1"/>
<organism evidence="2 5">
    <name type="scientific">Acidithiobacillus thiooxidans</name>
    <name type="common">Thiobacillus thiooxidans</name>
    <dbReference type="NCBI Taxonomy" id="930"/>
    <lineage>
        <taxon>Bacteria</taxon>
        <taxon>Pseudomonadati</taxon>
        <taxon>Pseudomonadota</taxon>
        <taxon>Acidithiobacillia</taxon>
        <taxon>Acidithiobacillales</taxon>
        <taxon>Acidithiobacillaceae</taxon>
        <taxon>Acidithiobacillus</taxon>
    </lineage>
</organism>
<dbReference type="RefSeq" id="WP_024893907.1">
    <property type="nucleotide sequence ID" value="NZ_DAIAWO010000062.1"/>
</dbReference>
<dbReference type="GO" id="GO:0016787">
    <property type="term" value="F:hydrolase activity"/>
    <property type="evidence" value="ECO:0007669"/>
    <property type="project" value="UniProtKB-KW"/>
</dbReference>
<dbReference type="Pfam" id="PF12706">
    <property type="entry name" value="Lactamase_B_2"/>
    <property type="match status" value="1"/>
</dbReference>
<evidence type="ECO:0000313" key="2">
    <source>
        <dbReference type="EMBL" id="OCX67418.1"/>
    </source>
</evidence>
<dbReference type="InterPro" id="IPR001279">
    <property type="entry name" value="Metallo-B-lactamas"/>
</dbReference>
<keyword evidence="5" id="KW-1185">Reference proteome</keyword>
<comment type="caution">
    <text evidence="2">The sequence shown here is derived from an EMBL/GenBank/DDBJ whole genome shotgun (WGS) entry which is preliminary data.</text>
</comment>
<dbReference type="SUPFAM" id="SSF56281">
    <property type="entry name" value="Metallo-hydrolase/oxidoreductase"/>
    <property type="match status" value="1"/>
</dbReference>
<dbReference type="PANTHER" id="PTHR42663:SF6">
    <property type="entry name" value="HYDROLASE C777.06C-RELATED"/>
    <property type="match status" value="1"/>
</dbReference>
<evidence type="ECO:0000313" key="5">
    <source>
        <dbReference type="Proteomes" id="UP000095008"/>
    </source>
</evidence>
<accession>A0A1C2HUI1</accession>
<dbReference type="Gene3D" id="3.60.15.10">
    <property type="entry name" value="Ribonuclease Z/Hydroxyacylglutathione hydrolase-like"/>
    <property type="match status" value="1"/>
</dbReference>
<dbReference type="eggNOG" id="COG1235">
    <property type="taxonomic scope" value="Bacteria"/>
</dbReference>
<dbReference type="EMBL" id="LWRY01000318">
    <property type="protein sequence ID" value="OCX67418.1"/>
    <property type="molecule type" value="Genomic_DNA"/>
</dbReference>
<dbReference type="EMBL" id="LWSA01000095">
    <property type="protein sequence ID" value="OCX73759.1"/>
    <property type="molecule type" value="Genomic_DNA"/>
</dbReference>
<dbReference type="InterPro" id="IPR036866">
    <property type="entry name" value="RibonucZ/Hydroxyglut_hydro"/>
</dbReference>
<evidence type="ECO:0000259" key="1">
    <source>
        <dbReference type="SMART" id="SM00849"/>
    </source>
</evidence>
<sequence>MKITFLGTGSSAGTPVIACDCPVCRSTDPHNRRRRASILVEHEDTVLLVDTGPDLRQQMLDAHVQRLTAVLYTHFHADHINGIDDLRAFNFAQKIVIPCYADERTASELESRFRYCFLPPDAAWAKPSLSMERFHTEKTFGNLKVMPIPIMHGKLCILGFRFGDVAYLTDLKSIPDESLALLKNLKLLILDCLRYEAHPTHLNVEEALYWTRRIAAEQTIFTHMTHDIDYAQFAAELPADIVPAFDGMVIEQSTAP</sequence>
<dbReference type="SMART" id="SM00849">
    <property type="entry name" value="Lactamase_B"/>
    <property type="match status" value="1"/>
</dbReference>
<feature type="domain" description="Metallo-beta-lactamase" evidence="1">
    <location>
        <begin position="34"/>
        <end position="201"/>
    </location>
</feature>
<dbReference type="Proteomes" id="UP000094893">
    <property type="component" value="Unassembled WGS sequence"/>
</dbReference>
<evidence type="ECO:0000313" key="4">
    <source>
        <dbReference type="Proteomes" id="UP000094893"/>
    </source>
</evidence>
<evidence type="ECO:0000313" key="3">
    <source>
        <dbReference type="EMBL" id="OCX73759.1"/>
    </source>
</evidence>
<proteinExistence type="predicted"/>
<dbReference type="STRING" id="930.GCA_002079865_03094"/>
<gene>
    <name evidence="2" type="ORF">A6M23_20855</name>
    <name evidence="3" type="ORF">A6P07_07580</name>
</gene>
<dbReference type="GeneID" id="60695419"/>